<dbReference type="Gene3D" id="3.30.2310.20">
    <property type="entry name" value="RelE-like"/>
    <property type="match status" value="1"/>
</dbReference>
<keyword evidence="2" id="KW-1185">Reference proteome</keyword>
<reference evidence="1 2" key="1">
    <citation type="journal article" date="2015" name="Int. J. Syst. Evol. Microbiol.">
        <title>Youhaiella tibetensis gen. nov., sp. nov., isolated from subsurface sediment.</title>
        <authorList>
            <person name="Wang Y.X."/>
            <person name="Huang F.Q."/>
            <person name="Nogi Y."/>
            <person name="Pang S.J."/>
            <person name="Wang P.K."/>
            <person name="Lv J."/>
        </authorList>
    </citation>
    <scope>NUCLEOTIDE SEQUENCE [LARGE SCALE GENOMIC DNA]</scope>
    <source>
        <strain evidence="2">fig4</strain>
    </source>
</reference>
<gene>
    <name evidence="1" type="ORF">FNA67_17695</name>
</gene>
<dbReference type="EMBL" id="CP041690">
    <property type="protein sequence ID" value="QEE21900.1"/>
    <property type="molecule type" value="Genomic_DNA"/>
</dbReference>
<dbReference type="RefSeq" id="WP_147657314.1">
    <property type="nucleotide sequence ID" value="NZ_BMFM01000002.1"/>
</dbReference>
<accession>A0A5B9DR53</accession>
<sequence>MIIGTIRHKGLRRFYRSDDPSGLPPALVDKIRKIVAALRYVETIEELRALPTWRLHQLSGDRKGVWSAHISANWRLTFNVVGVPPIVDDLDLEDYH</sequence>
<dbReference type="Proteomes" id="UP000321062">
    <property type="component" value="Chromosome"/>
</dbReference>
<dbReference type="InterPro" id="IPR035093">
    <property type="entry name" value="RelE/ParE_toxin_dom_sf"/>
</dbReference>
<dbReference type="SUPFAM" id="SSF143011">
    <property type="entry name" value="RelE-like"/>
    <property type="match status" value="1"/>
</dbReference>
<dbReference type="Pfam" id="PF05015">
    <property type="entry name" value="HigB-like_toxin"/>
    <property type="match status" value="1"/>
</dbReference>
<dbReference type="PANTHER" id="PTHR40266:SF2">
    <property type="entry name" value="TOXIN HIGB-1"/>
    <property type="match status" value="1"/>
</dbReference>
<dbReference type="PANTHER" id="PTHR40266">
    <property type="entry name" value="TOXIN HIGB-1"/>
    <property type="match status" value="1"/>
</dbReference>
<dbReference type="OrthoDB" id="9801102at2"/>
<dbReference type="AlphaFoldDB" id="A0A5B9DR53"/>
<dbReference type="KEGG" id="yti:FNA67_17695"/>
<organism evidence="1 2">
    <name type="scientific">Paradevosia tibetensis</name>
    <dbReference type="NCBI Taxonomy" id="1447062"/>
    <lineage>
        <taxon>Bacteria</taxon>
        <taxon>Pseudomonadati</taxon>
        <taxon>Pseudomonadota</taxon>
        <taxon>Alphaproteobacteria</taxon>
        <taxon>Hyphomicrobiales</taxon>
        <taxon>Devosiaceae</taxon>
        <taxon>Paradevosia</taxon>
    </lineage>
</organism>
<protein>
    <submittedName>
        <fullName evidence="1">Plasmid maintenance system killer</fullName>
    </submittedName>
</protein>
<evidence type="ECO:0000313" key="1">
    <source>
        <dbReference type="EMBL" id="QEE21900.1"/>
    </source>
</evidence>
<name>A0A5B9DR53_9HYPH</name>
<evidence type="ECO:0000313" key="2">
    <source>
        <dbReference type="Proteomes" id="UP000321062"/>
    </source>
</evidence>
<dbReference type="InterPro" id="IPR007711">
    <property type="entry name" value="HigB-1"/>
</dbReference>
<proteinExistence type="predicted"/>